<comment type="caution">
    <text evidence="1">The sequence shown here is derived from an EMBL/GenBank/DDBJ whole genome shotgun (WGS) entry which is preliminary data.</text>
</comment>
<dbReference type="RefSeq" id="WP_305027236.1">
    <property type="nucleotide sequence ID" value="NZ_JAUQTA010000001.1"/>
</dbReference>
<dbReference type="SUPFAM" id="SSF52266">
    <property type="entry name" value="SGNH hydrolase"/>
    <property type="match status" value="1"/>
</dbReference>
<protein>
    <recommendedName>
        <fullName evidence="3">SGNH hydrolase-type esterase domain-containing protein</fullName>
    </recommendedName>
</protein>
<proteinExistence type="predicted"/>
<dbReference type="EMBL" id="JAUQTA010000001">
    <property type="protein sequence ID" value="MDO7867853.1"/>
    <property type="molecule type" value="Genomic_DNA"/>
</dbReference>
<evidence type="ECO:0008006" key="3">
    <source>
        <dbReference type="Google" id="ProtNLM"/>
    </source>
</evidence>
<name>A0ABT9B0S5_9ACTN</name>
<keyword evidence="2" id="KW-1185">Reference proteome</keyword>
<evidence type="ECO:0000313" key="2">
    <source>
        <dbReference type="Proteomes" id="UP001233314"/>
    </source>
</evidence>
<accession>A0ABT9B0S5</accession>
<evidence type="ECO:0000313" key="1">
    <source>
        <dbReference type="EMBL" id="MDO7867853.1"/>
    </source>
</evidence>
<sequence>MQQLKHHLVGVLNRTPAMDAFRTARGVRDEYVDPQVRQLRSVVAEMRAGQIDVLILGDSTTTFFGRDDADPRRLPEMLQAELGRDVRLRLVAGAGYHPGLYAEFVRVLGTLEQRPRAVVVSRAIRTSGRVTHVARHPEYGYERSIAALAAIRDADSRMRAFSRANRRTEAETAAFHALEVETRWQQARTIGEFLEKVRGRRGGAEDIDQQRALFDYFHGETFTERHVDRARLLGERLRAYGVPVVHYWPSIPWQRGETYFPGEFRAHCEQNFAVLRPAFDDALGDLGLTAEGPFDTPDDEFIDAADGSEHWNDKGRARIAKQLAACLHETGALGR</sequence>
<gene>
    <name evidence="1" type="ORF">Q5722_05660</name>
</gene>
<reference evidence="1 2" key="1">
    <citation type="submission" date="2023-07" db="EMBL/GenBank/DDBJ databases">
        <title>Nocardioides sp. nov WY-20 isolated from soil.</title>
        <authorList>
            <person name="Liu B."/>
            <person name="Wan Y."/>
        </authorList>
    </citation>
    <scope>NUCLEOTIDE SEQUENCE [LARGE SCALE GENOMIC DNA]</scope>
    <source>
        <strain evidence="1 2">WY-20</strain>
    </source>
</reference>
<organism evidence="1 2">
    <name type="scientific">Nocardioides jiangxiensis</name>
    <dbReference type="NCBI Taxonomy" id="3064524"/>
    <lineage>
        <taxon>Bacteria</taxon>
        <taxon>Bacillati</taxon>
        <taxon>Actinomycetota</taxon>
        <taxon>Actinomycetes</taxon>
        <taxon>Propionibacteriales</taxon>
        <taxon>Nocardioidaceae</taxon>
        <taxon>Nocardioides</taxon>
    </lineage>
</organism>
<dbReference type="Proteomes" id="UP001233314">
    <property type="component" value="Unassembled WGS sequence"/>
</dbReference>